<reference evidence="8" key="1">
    <citation type="journal article" date="2015" name="Proc. Natl. Acad. Sci. U.S.A.">
        <title>Rhizobial peptidase HrrP cleaves host-encoded signaling peptides and mediates symbiotic compatibility.</title>
        <authorList>
            <person name="Price P.A."/>
            <person name="Tanner H.R."/>
            <person name="Dillon B.A."/>
            <person name="Shabab M."/>
            <person name="Walker G.C."/>
            <person name="Griffitts J.S."/>
        </authorList>
    </citation>
    <scope>NUCLEOTIDE SEQUENCE</scope>
    <source>
        <strain evidence="8">USDA1963</strain>
        <plasmid evidence="8">pHRB800</plasmid>
    </source>
</reference>
<dbReference type="SUPFAM" id="SSF50129">
    <property type="entry name" value="GroES-like"/>
    <property type="match status" value="1"/>
</dbReference>
<evidence type="ECO:0000256" key="5">
    <source>
        <dbReference type="ARBA" id="ARBA00023027"/>
    </source>
</evidence>
<dbReference type="Pfam" id="PF08240">
    <property type="entry name" value="ADH_N"/>
    <property type="match status" value="1"/>
</dbReference>
<sequence length="375" mass="39217">MKIHAAVARAPHTPFSLERLDLEEPREGEILIRVVATGVCHTDIVMRDQHLPVPQPVVLGHEGAGIVERVGPGVAKVAPGDHVVMTFNSCGHCPSCHDHEETYCHEFFPRNFFGSRADGSSGLSCEGVPVHGNIFGQSSFASHALCHERNVVKVPKDADLALLGPLACGIQTGAGAVMNALKVEPGKVLAVFGMGSVGLAAVMAARVVGASRIVAVDVNETRLALAAELGATDIVNGKATDAVAAIMALTGAGVDYSIDASGVPAVIDQCVRVLAPRGTCGIVGASPAGATLTLDLTHILSGGRRVRGIVEGDSNPDVLIPLLIDLNRQGRFPFDRLVTFYDFADINQAVEDSEKGIVLKPIVLQPPLDTVPGRK</sequence>
<dbReference type="InterPro" id="IPR013149">
    <property type="entry name" value="ADH-like_C"/>
</dbReference>
<geneLocation type="plasmid" evidence="8">
    <name>pHRB800</name>
</geneLocation>
<dbReference type="Gene3D" id="3.90.180.10">
    <property type="entry name" value="Medium-chain alcohol dehydrogenases, catalytic domain"/>
    <property type="match status" value="1"/>
</dbReference>
<dbReference type="FunFam" id="3.40.50.720:FF:000003">
    <property type="entry name" value="S-(hydroxymethyl)glutathione dehydrogenase"/>
    <property type="match status" value="1"/>
</dbReference>
<dbReference type="InterPro" id="IPR002328">
    <property type="entry name" value="ADH_Zn_CS"/>
</dbReference>
<dbReference type="AlphaFoldDB" id="A0A0D4DCJ2"/>
<dbReference type="InterPro" id="IPR036291">
    <property type="entry name" value="NAD(P)-bd_dom_sf"/>
</dbReference>
<evidence type="ECO:0000256" key="3">
    <source>
        <dbReference type="ARBA" id="ARBA00022833"/>
    </source>
</evidence>
<evidence type="ECO:0000256" key="2">
    <source>
        <dbReference type="ARBA" id="ARBA00022723"/>
    </source>
</evidence>
<dbReference type="PANTHER" id="PTHR43880:SF12">
    <property type="entry name" value="ALCOHOL DEHYDROGENASE CLASS-3"/>
    <property type="match status" value="1"/>
</dbReference>
<dbReference type="EMBL" id="CP011000">
    <property type="protein sequence ID" value="AJT61649.1"/>
    <property type="molecule type" value="Genomic_DNA"/>
</dbReference>
<comment type="similarity">
    <text evidence="6">Belongs to the zinc-containing alcohol dehydrogenase family.</text>
</comment>
<organism evidence="8">
    <name type="scientific">Rhizobium meliloti</name>
    <name type="common">Ensifer meliloti</name>
    <name type="synonym">Sinorhizobium meliloti</name>
    <dbReference type="NCBI Taxonomy" id="382"/>
    <lineage>
        <taxon>Bacteria</taxon>
        <taxon>Pseudomonadati</taxon>
        <taxon>Pseudomonadota</taxon>
        <taxon>Alphaproteobacteria</taxon>
        <taxon>Hyphomicrobiales</taxon>
        <taxon>Rhizobiaceae</taxon>
        <taxon>Sinorhizobium/Ensifer group</taxon>
        <taxon>Sinorhizobium</taxon>
    </lineage>
</organism>
<dbReference type="InterPro" id="IPR020843">
    <property type="entry name" value="ER"/>
</dbReference>
<dbReference type="SUPFAM" id="SSF51735">
    <property type="entry name" value="NAD(P)-binding Rossmann-fold domains"/>
    <property type="match status" value="1"/>
</dbReference>
<dbReference type="Gene3D" id="3.40.50.720">
    <property type="entry name" value="NAD(P)-binding Rossmann-like Domain"/>
    <property type="match status" value="1"/>
</dbReference>
<dbReference type="PROSITE" id="PS00059">
    <property type="entry name" value="ADH_ZINC"/>
    <property type="match status" value="1"/>
</dbReference>
<dbReference type="Pfam" id="PF00107">
    <property type="entry name" value="ADH_zinc_N"/>
    <property type="match status" value="1"/>
</dbReference>
<feature type="domain" description="Enoyl reductase (ER)" evidence="7">
    <location>
        <begin position="15"/>
        <end position="359"/>
    </location>
</feature>
<comment type="cofactor">
    <cofactor evidence="1 6">
        <name>Zn(2+)</name>
        <dbReference type="ChEBI" id="CHEBI:29105"/>
    </cofactor>
</comment>
<keyword evidence="5" id="KW-0520">NAD</keyword>
<evidence type="ECO:0000259" key="7">
    <source>
        <dbReference type="SMART" id="SM00829"/>
    </source>
</evidence>
<evidence type="ECO:0000256" key="1">
    <source>
        <dbReference type="ARBA" id="ARBA00001947"/>
    </source>
</evidence>
<keyword evidence="2 6" id="KW-0479">Metal-binding</keyword>
<evidence type="ECO:0000256" key="4">
    <source>
        <dbReference type="ARBA" id="ARBA00023002"/>
    </source>
</evidence>
<keyword evidence="4" id="KW-0560">Oxidoreductase</keyword>
<evidence type="ECO:0000256" key="6">
    <source>
        <dbReference type="RuleBase" id="RU361277"/>
    </source>
</evidence>
<evidence type="ECO:0000313" key="8">
    <source>
        <dbReference type="EMBL" id="AJT61649.1"/>
    </source>
</evidence>
<name>A0A0D4DCJ2_RHIML</name>
<dbReference type="PANTHER" id="PTHR43880">
    <property type="entry name" value="ALCOHOL DEHYDROGENASE"/>
    <property type="match status" value="1"/>
</dbReference>
<dbReference type="InterPro" id="IPR013154">
    <property type="entry name" value="ADH-like_N"/>
</dbReference>
<dbReference type="SMART" id="SM00829">
    <property type="entry name" value="PKS_ER"/>
    <property type="match status" value="1"/>
</dbReference>
<dbReference type="RefSeq" id="WP_172682369.1">
    <property type="nucleotide sequence ID" value="NZ_CP011000.1"/>
</dbReference>
<dbReference type="GO" id="GO:0051903">
    <property type="term" value="F:S-(hydroxymethyl)glutathione dehydrogenase [NAD(P)+] activity"/>
    <property type="evidence" value="ECO:0007669"/>
    <property type="project" value="TreeGrafter"/>
</dbReference>
<protein>
    <submittedName>
        <fullName evidence="8">Geraniol dehydrogenase</fullName>
    </submittedName>
</protein>
<proteinExistence type="inferred from homology"/>
<dbReference type="GO" id="GO:0008270">
    <property type="term" value="F:zinc ion binding"/>
    <property type="evidence" value="ECO:0007669"/>
    <property type="project" value="InterPro"/>
</dbReference>
<accession>A0A0D4DCJ2</accession>
<dbReference type="InterPro" id="IPR011032">
    <property type="entry name" value="GroES-like_sf"/>
</dbReference>
<keyword evidence="3 6" id="KW-0862">Zinc</keyword>
<dbReference type="CDD" id="cd08278">
    <property type="entry name" value="benzyl_alcohol_DH"/>
    <property type="match status" value="1"/>
</dbReference>
<dbReference type="GO" id="GO:0046294">
    <property type="term" value="P:formaldehyde catabolic process"/>
    <property type="evidence" value="ECO:0007669"/>
    <property type="project" value="TreeGrafter"/>
</dbReference>
<keyword evidence="8" id="KW-0614">Plasmid</keyword>
<dbReference type="GO" id="GO:0005829">
    <property type="term" value="C:cytosol"/>
    <property type="evidence" value="ECO:0007669"/>
    <property type="project" value="TreeGrafter"/>
</dbReference>